<protein>
    <submittedName>
        <fullName evidence="1">Uncharacterized protein</fullName>
    </submittedName>
</protein>
<reference evidence="1" key="1">
    <citation type="submission" date="2021-01" db="EMBL/GenBank/DDBJ databases">
        <title>Fulvivirga kasyanovii gen. nov., sp nov., a novel member of the phylum Bacteroidetes isolated from seawater in a mussel farm.</title>
        <authorList>
            <person name="Zhao L.-H."/>
            <person name="Wang Z.-J."/>
        </authorList>
    </citation>
    <scope>NUCLEOTIDE SEQUENCE</scope>
    <source>
        <strain evidence="1">2943</strain>
    </source>
</reference>
<dbReference type="EMBL" id="JAESIY010000010">
    <property type="protein sequence ID" value="MBL3658048.1"/>
    <property type="molecule type" value="Genomic_DNA"/>
</dbReference>
<accession>A0A937FCJ5</accession>
<dbReference type="RefSeq" id="WP_202245840.1">
    <property type="nucleotide sequence ID" value="NZ_JAESIY010000010.1"/>
</dbReference>
<comment type="caution">
    <text evidence="1">The sequence shown here is derived from an EMBL/GenBank/DDBJ whole genome shotgun (WGS) entry which is preliminary data.</text>
</comment>
<dbReference type="Proteomes" id="UP000659388">
    <property type="component" value="Unassembled WGS sequence"/>
</dbReference>
<sequence>MLQNNYSYSYVVRGADLFDSNSESYTFFKVMDNVIVERKHYSYSMYGSGYETKCYPSKENCEYLKRIEEIRKSDSEKAKEALKNHLEEHYTPIFKKNFYNCWEEYEEFVGAHKRFGSAPRTIDDLYHDCRSYQAESEKNNDYIFEYKVSEDGVLCECYLKNELLMDAQVLKGVSILSVDF</sequence>
<evidence type="ECO:0000313" key="2">
    <source>
        <dbReference type="Proteomes" id="UP000659388"/>
    </source>
</evidence>
<gene>
    <name evidence="1" type="ORF">JL102_17995</name>
</gene>
<organism evidence="1 2">
    <name type="scientific">Fulvivirga sediminis</name>
    <dbReference type="NCBI Taxonomy" id="2803949"/>
    <lineage>
        <taxon>Bacteria</taxon>
        <taxon>Pseudomonadati</taxon>
        <taxon>Bacteroidota</taxon>
        <taxon>Cytophagia</taxon>
        <taxon>Cytophagales</taxon>
        <taxon>Fulvivirgaceae</taxon>
        <taxon>Fulvivirga</taxon>
    </lineage>
</organism>
<proteinExistence type="predicted"/>
<dbReference type="AlphaFoldDB" id="A0A937FCJ5"/>
<keyword evidence="2" id="KW-1185">Reference proteome</keyword>
<evidence type="ECO:0000313" key="1">
    <source>
        <dbReference type="EMBL" id="MBL3658048.1"/>
    </source>
</evidence>
<name>A0A937FCJ5_9BACT</name>